<dbReference type="Proteomes" id="UP000192790">
    <property type="component" value="Unassembled WGS sequence"/>
</dbReference>
<reference evidence="2 3" key="1">
    <citation type="submission" date="2017-04" db="EMBL/GenBank/DDBJ databases">
        <authorList>
            <person name="Afonso C.L."/>
            <person name="Miller P.J."/>
            <person name="Scott M.A."/>
            <person name="Spackman E."/>
            <person name="Goraichik I."/>
            <person name="Dimitrov K.M."/>
            <person name="Suarez D.L."/>
            <person name="Swayne D.E."/>
        </authorList>
    </citation>
    <scope>NUCLEOTIDE SEQUENCE [LARGE SCALE GENOMIC DNA]</scope>
    <source>
        <strain evidence="2 3">DSM 12816</strain>
    </source>
</reference>
<dbReference type="SUPFAM" id="SSF81593">
    <property type="entry name" value="Nucleotidyltransferase substrate binding subunit/domain"/>
    <property type="match status" value="1"/>
</dbReference>
<dbReference type="InterPro" id="IPR007842">
    <property type="entry name" value="HEPN_dom"/>
</dbReference>
<sequence length="152" mass="17546">MSYRNSGGRSDSKRYYAWLDRAQSDLHSARILMAYDGDWRNAAFHCQQAIEKALKGYLLFTTGRHFDGHNLTYLCRQAARQDEGFTEYMDESAALNRFYIETRYPTDVPTPFNPVRLKQVYTMAEDMFTSISRKIFEEGNPISEVDTVGAAE</sequence>
<dbReference type="STRING" id="1122930.SAMN02745168_1110"/>
<proteinExistence type="predicted"/>
<dbReference type="Pfam" id="PF05168">
    <property type="entry name" value="HEPN"/>
    <property type="match status" value="1"/>
</dbReference>
<dbReference type="Gene3D" id="1.20.120.330">
    <property type="entry name" value="Nucleotidyltransferases domain 2"/>
    <property type="match status" value="1"/>
</dbReference>
<feature type="domain" description="HEPN" evidence="1">
    <location>
        <begin position="20"/>
        <end position="127"/>
    </location>
</feature>
<protein>
    <submittedName>
        <fullName evidence="2">HEPN domain-containing protein</fullName>
    </submittedName>
</protein>
<accession>A0A1W1ZHC4</accession>
<dbReference type="SMART" id="SM00748">
    <property type="entry name" value="HEPN"/>
    <property type="match status" value="1"/>
</dbReference>
<evidence type="ECO:0000259" key="1">
    <source>
        <dbReference type="PROSITE" id="PS50910"/>
    </source>
</evidence>
<evidence type="ECO:0000313" key="3">
    <source>
        <dbReference type="Proteomes" id="UP000192790"/>
    </source>
</evidence>
<dbReference type="EMBL" id="FWXW01000002">
    <property type="protein sequence ID" value="SMC47920.1"/>
    <property type="molecule type" value="Genomic_DNA"/>
</dbReference>
<dbReference type="PROSITE" id="PS50910">
    <property type="entry name" value="HEPN"/>
    <property type="match status" value="1"/>
</dbReference>
<organism evidence="2 3">
    <name type="scientific">Papillibacter cinnamivorans DSM 12816</name>
    <dbReference type="NCBI Taxonomy" id="1122930"/>
    <lineage>
        <taxon>Bacteria</taxon>
        <taxon>Bacillati</taxon>
        <taxon>Bacillota</taxon>
        <taxon>Clostridia</taxon>
        <taxon>Eubacteriales</taxon>
        <taxon>Oscillospiraceae</taxon>
        <taxon>Papillibacter</taxon>
    </lineage>
</organism>
<dbReference type="OrthoDB" id="9808176at2"/>
<keyword evidence="3" id="KW-1185">Reference proteome</keyword>
<evidence type="ECO:0000313" key="2">
    <source>
        <dbReference type="EMBL" id="SMC47920.1"/>
    </source>
</evidence>
<gene>
    <name evidence="2" type="ORF">SAMN02745168_1110</name>
</gene>
<dbReference type="RefSeq" id="WP_084233742.1">
    <property type="nucleotide sequence ID" value="NZ_FWXW01000002.1"/>
</dbReference>
<name>A0A1W1ZHC4_9FIRM</name>
<dbReference type="AlphaFoldDB" id="A0A1W1ZHC4"/>